<keyword evidence="2" id="KW-0574">Periplasm</keyword>
<dbReference type="EMBL" id="MWQY01000014">
    <property type="protein sequence ID" value="ORC34206.1"/>
    <property type="molecule type" value="Genomic_DNA"/>
</dbReference>
<keyword evidence="3" id="KW-0975">Bacterial flagellum</keyword>
<dbReference type="STRING" id="1963862.B4O97_12900"/>
<evidence type="ECO:0000256" key="3">
    <source>
        <dbReference type="ARBA" id="ARBA00023143"/>
    </source>
</evidence>
<dbReference type="OrthoDB" id="341721at2"/>
<dbReference type="Pfam" id="PF04620">
    <property type="entry name" value="FlaA"/>
    <property type="match status" value="1"/>
</dbReference>
<evidence type="ECO:0000313" key="5">
    <source>
        <dbReference type="Proteomes" id="UP000192343"/>
    </source>
</evidence>
<dbReference type="RefSeq" id="WP_083051411.1">
    <property type="nucleotide sequence ID" value="NZ_CAXXQO010000004.1"/>
</dbReference>
<dbReference type="InterPro" id="IPR006714">
    <property type="entry name" value="FlaA"/>
</dbReference>
<accession>A0A1Y1RVV4</accession>
<gene>
    <name evidence="4" type="ORF">B4O97_12900</name>
</gene>
<sequence>MKRGFRLFFVCLLLFILTIPVSLFADKATENIVSDVVETFDGEDSAYEWYVQGSKFIAEDYPKYKLVDGFPFALYGRAGDGQGHQVLGMQAAFDRKGFNYLEIFPVEEGPDGLVPAKISLPGRVKELDLWAWGSQYKFTFEVHVEDYRGYVYVLPMGSLNYTGWQNLRISIPTYIPQSQVYIPNYRNLKLIKFVLRTEPDENVAGFDFYMDHVKVLTDVFESRFDGDEFVRPETRSQIWPEEEE</sequence>
<evidence type="ECO:0008006" key="6">
    <source>
        <dbReference type="Google" id="ProtNLM"/>
    </source>
</evidence>
<protein>
    <recommendedName>
        <fullName evidence="6">Flagellar filament protein FlaA</fullName>
    </recommendedName>
</protein>
<evidence type="ECO:0000313" key="4">
    <source>
        <dbReference type="EMBL" id="ORC34206.1"/>
    </source>
</evidence>
<evidence type="ECO:0000256" key="1">
    <source>
        <dbReference type="ARBA" id="ARBA00004631"/>
    </source>
</evidence>
<organism evidence="4 5">
    <name type="scientific">Marispirochaeta aestuarii</name>
    <dbReference type="NCBI Taxonomy" id="1963862"/>
    <lineage>
        <taxon>Bacteria</taxon>
        <taxon>Pseudomonadati</taxon>
        <taxon>Spirochaetota</taxon>
        <taxon>Spirochaetia</taxon>
        <taxon>Spirochaetales</taxon>
        <taxon>Spirochaetaceae</taxon>
        <taxon>Marispirochaeta</taxon>
    </lineage>
</organism>
<evidence type="ECO:0000256" key="2">
    <source>
        <dbReference type="ARBA" id="ARBA00022764"/>
    </source>
</evidence>
<dbReference type="AlphaFoldDB" id="A0A1Y1RVV4"/>
<reference evidence="4 5" key="1">
    <citation type="submission" date="2017-03" db="EMBL/GenBank/DDBJ databases">
        <title>Draft Genome sequence of Marispirochaeta sp. strain JC444.</title>
        <authorList>
            <person name="Shivani Y."/>
            <person name="Subhash Y."/>
            <person name="Sasikala C."/>
            <person name="Ramana C."/>
        </authorList>
    </citation>
    <scope>NUCLEOTIDE SEQUENCE [LARGE SCALE GENOMIC DNA]</scope>
    <source>
        <strain evidence="4 5">JC444</strain>
    </source>
</reference>
<comment type="subcellular location">
    <subcellularLocation>
        <location evidence="1">Periplasmic flagellum</location>
    </subcellularLocation>
</comment>
<proteinExistence type="predicted"/>
<name>A0A1Y1RVV4_9SPIO</name>
<comment type="caution">
    <text evidence="4">The sequence shown here is derived from an EMBL/GenBank/DDBJ whole genome shotgun (WGS) entry which is preliminary data.</text>
</comment>
<keyword evidence="5" id="KW-1185">Reference proteome</keyword>
<dbReference type="GO" id="GO:0071973">
    <property type="term" value="P:bacterial-type flagellum-dependent cell motility"/>
    <property type="evidence" value="ECO:0007669"/>
    <property type="project" value="InterPro"/>
</dbReference>
<dbReference type="GO" id="GO:0030288">
    <property type="term" value="C:outer membrane-bounded periplasmic space"/>
    <property type="evidence" value="ECO:0007669"/>
    <property type="project" value="InterPro"/>
</dbReference>
<dbReference type="GO" id="GO:0055040">
    <property type="term" value="C:periplasmic flagellum"/>
    <property type="evidence" value="ECO:0007669"/>
    <property type="project" value="UniProtKB-SubCell"/>
</dbReference>
<dbReference type="Proteomes" id="UP000192343">
    <property type="component" value="Unassembled WGS sequence"/>
</dbReference>